<feature type="domain" description="LpxI C-terminal" evidence="1">
    <location>
        <begin position="147"/>
        <end position="275"/>
    </location>
</feature>
<organism evidence="3 4">
    <name type="scientific">Chloracidobacterium validum</name>
    <dbReference type="NCBI Taxonomy" id="2821543"/>
    <lineage>
        <taxon>Bacteria</taxon>
        <taxon>Pseudomonadati</taxon>
        <taxon>Acidobacteriota</taxon>
        <taxon>Terriglobia</taxon>
        <taxon>Terriglobales</taxon>
        <taxon>Acidobacteriaceae</taxon>
        <taxon>Chloracidobacterium</taxon>
    </lineage>
</organism>
<evidence type="ECO:0000259" key="2">
    <source>
        <dbReference type="Pfam" id="PF17930"/>
    </source>
</evidence>
<dbReference type="Pfam" id="PF17930">
    <property type="entry name" value="LpxI_N"/>
    <property type="match status" value="1"/>
</dbReference>
<protein>
    <submittedName>
        <fullName evidence="3">UDP-2,3-diacylglucosamine diphosphatase LpxI</fullName>
        <ecNumber evidence="3">3.6.1.54</ecNumber>
    </submittedName>
</protein>
<proteinExistence type="predicted"/>
<dbReference type="RefSeq" id="WP_211428866.1">
    <property type="nucleotide sequence ID" value="NZ_CP072648.1"/>
</dbReference>
<sequence length="278" mass="29784">MSDSLALPVASQETYGLIAGNGQFPFYVVDGARAAGVRLVVAAIREETSPAIAQSGVKVEWCGLGQLGKMIRFFRREGVRRAIMAGQVKHRQIFSGALPDWRMATMLLKLARNNTDSLLGAVVAELAADGIELVDSTLFVPHLLVPQAVLTKRRPNAREQADIDYGLEVAQVISGLDLGQTIVVRNRAVVAVEAMEGTDAAILRAGDLAHRRELTVIKVAKPQQDMRFDVPVVGLPTIETMLAAGATALAVTAGKTLMFDREAAVALANRHKLTILGV</sequence>
<dbReference type="InterPro" id="IPR053174">
    <property type="entry name" value="LpxI"/>
</dbReference>
<dbReference type="InterPro" id="IPR043167">
    <property type="entry name" value="LpxI_C_sf"/>
</dbReference>
<evidence type="ECO:0000313" key="3">
    <source>
        <dbReference type="EMBL" id="QUW02975.1"/>
    </source>
</evidence>
<accession>A0ABX8BBR3</accession>
<dbReference type="PANTHER" id="PTHR39962:SF1">
    <property type="entry name" value="LPXI FAMILY PROTEIN"/>
    <property type="match status" value="1"/>
</dbReference>
<dbReference type="Pfam" id="PF06230">
    <property type="entry name" value="LpxI_C"/>
    <property type="match status" value="1"/>
</dbReference>
<evidence type="ECO:0000259" key="1">
    <source>
        <dbReference type="Pfam" id="PF06230"/>
    </source>
</evidence>
<dbReference type="InterPro" id="IPR041255">
    <property type="entry name" value="LpxI_N"/>
</dbReference>
<dbReference type="Gene3D" id="3.40.50.20">
    <property type="match status" value="1"/>
</dbReference>
<evidence type="ECO:0000313" key="4">
    <source>
        <dbReference type="Proteomes" id="UP000676506"/>
    </source>
</evidence>
<keyword evidence="4" id="KW-1185">Reference proteome</keyword>
<dbReference type="PANTHER" id="PTHR39962">
    <property type="entry name" value="BLL4848 PROTEIN"/>
    <property type="match status" value="1"/>
</dbReference>
<keyword evidence="3" id="KW-0378">Hydrolase</keyword>
<feature type="domain" description="LpxI N-terminal" evidence="2">
    <location>
        <begin position="16"/>
        <end position="143"/>
    </location>
</feature>
<dbReference type="EMBL" id="CP072648">
    <property type="protein sequence ID" value="QUW02975.1"/>
    <property type="molecule type" value="Genomic_DNA"/>
</dbReference>
<dbReference type="GO" id="GO:0016787">
    <property type="term" value="F:hydrolase activity"/>
    <property type="evidence" value="ECO:0007669"/>
    <property type="project" value="UniProtKB-KW"/>
</dbReference>
<dbReference type="InterPro" id="IPR010415">
    <property type="entry name" value="LpxI_C"/>
</dbReference>
<name>A0ABX8BBR3_9BACT</name>
<reference evidence="3 4" key="1">
    <citation type="submission" date="2021-03" db="EMBL/GenBank/DDBJ databases">
        <title>Genomic and phenotypic characterization of Chloracidobacterium isolates provides evidence for multiple species.</title>
        <authorList>
            <person name="Saini M.K."/>
            <person name="Costas A.M.G."/>
            <person name="Tank M."/>
            <person name="Bryant D.A."/>
        </authorList>
    </citation>
    <scope>NUCLEOTIDE SEQUENCE [LARGE SCALE GENOMIC DNA]</scope>
    <source>
        <strain evidence="3 4">BV2-C</strain>
    </source>
</reference>
<dbReference type="EC" id="3.6.1.54" evidence="3"/>
<gene>
    <name evidence="3" type="primary">lpxI</name>
    <name evidence="3" type="ORF">J8C06_00565</name>
</gene>
<dbReference type="Proteomes" id="UP000676506">
    <property type="component" value="Chromosome 1"/>
</dbReference>
<dbReference type="Gene3D" id="3.40.140.80">
    <property type="match status" value="1"/>
</dbReference>